<dbReference type="Proteomes" id="UP000077071">
    <property type="component" value="Chromosome"/>
</dbReference>
<sequence length="206" mass="23593">MRAAGLEPCQPKPWRPVTTTPGDPTDIPDLVKRDFTTNRPGCKWVGDITYIRTWEGWVYLATVLDCYSKKVVGYALADHMRTELVSEALEMAARNQPNRAAKTIFHSDRGSVYTSADFGKLAKKLDIRQSMGRTGVCWDNAWAESFNGTLKNERCNRTQYPTREKAIRDVTRYIELRYNQQRLHSGLDYRTPNEAEQAWITENLAA</sequence>
<evidence type="ECO:0000313" key="3">
    <source>
        <dbReference type="EMBL" id="AND17306.1"/>
    </source>
</evidence>
<dbReference type="PATRIC" id="fig|33888.3.peg.2428"/>
<dbReference type="Pfam" id="PF13333">
    <property type="entry name" value="rve_2"/>
    <property type="match status" value="1"/>
</dbReference>
<proteinExistence type="predicted"/>
<dbReference type="KEGG" id="rtn:A6122_2183"/>
<reference evidence="3 5" key="1">
    <citation type="submission" date="2016-05" db="EMBL/GenBank/DDBJ databases">
        <title>Complete genome sequence of Rathayibacter tritici NCPPB 1953.</title>
        <authorList>
            <person name="Park J."/>
            <person name="Lee H.-H."/>
            <person name="Lee S.-W."/>
            <person name="Seo Y.-S."/>
        </authorList>
    </citation>
    <scope>NUCLEOTIDE SEQUENCE [LARGE SCALE GENOMIC DNA]</scope>
    <source>
        <strain evidence="3 5">NCPPB 1953</strain>
    </source>
</reference>
<evidence type="ECO:0000256" key="1">
    <source>
        <dbReference type="SAM" id="MobiDB-lite"/>
    </source>
</evidence>
<accession>A0A160KU02</accession>
<dbReference type="Gene3D" id="3.30.420.10">
    <property type="entry name" value="Ribonuclease H-like superfamily/Ribonuclease H"/>
    <property type="match status" value="1"/>
</dbReference>
<protein>
    <recommendedName>
        <fullName evidence="2">Integrase catalytic domain-containing protein</fullName>
    </recommendedName>
</protein>
<dbReference type="Pfam" id="PF00665">
    <property type="entry name" value="rve"/>
    <property type="match status" value="1"/>
</dbReference>
<feature type="compositionally biased region" description="Low complexity" evidence="1">
    <location>
        <begin position="16"/>
        <end position="28"/>
    </location>
</feature>
<evidence type="ECO:0000259" key="2">
    <source>
        <dbReference type="PROSITE" id="PS50994"/>
    </source>
</evidence>
<dbReference type="PANTHER" id="PTHR46889">
    <property type="entry name" value="TRANSPOSASE INSF FOR INSERTION SEQUENCE IS3B-RELATED"/>
    <property type="match status" value="1"/>
</dbReference>
<name>A0A160KU02_9MICO</name>
<dbReference type="PANTHER" id="PTHR46889:SF4">
    <property type="entry name" value="TRANSPOSASE INSO FOR INSERTION SEQUENCE ELEMENT IS911B-RELATED"/>
    <property type="match status" value="1"/>
</dbReference>
<dbReference type="EMBL" id="CP015515">
    <property type="protein sequence ID" value="AND17307.1"/>
    <property type="molecule type" value="Genomic_DNA"/>
</dbReference>
<dbReference type="EMBL" id="CP015515">
    <property type="protein sequence ID" value="AND17306.1"/>
    <property type="molecule type" value="Genomic_DNA"/>
</dbReference>
<dbReference type="SUPFAM" id="SSF53098">
    <property type="entry name" value="Ribonuclease H-like"/>
    <property type="match status" value="1"/>
</dbReference>
<evidence type="ECO:0000313" key="4">
    <source>
        <dbReference type="EMBL" id="AND17307.1"/>
    </source>
</evidence>
<gene>
    <name evidence="3" type="ORF">A6122_2183</name>
    <name evidence="4" type="ORF">A6122_2184</name>
</gene>
<dbReference type="GO" id="GO:0003676">
    <property type="term" value="F:nucleic acid binding"/>
    <property type="evidence" value="ECO:0007669"/>
    <property type="project" value="InterPro"/>
</dbReference>
<evidence type="ECO:0000313" key="5">
    <source>
        <dbReference type="Proteomes" id="UP000077071"/>
    </source>
</evidence>
<dbReference type="InterPro" id="IPR048020">
    <property type="entry name" value="Transpos_IS3"/>
</dbReference>
<organism evidence="3 5">
    <name type="scientific">Rathayibacter tritici</name>
    <dbReference type="NCBI Taxonomy" id="33888"/>
    <lineage>
        <taxon>Bacteria</taxon>
        <taxon>Bacillati</taxon>
        <taxon>Actinomycetota</taxon>
        <taxon>Actinomycetes</taxon>
        <taxon>Micrococcales</taxon>
        <taxon>Microbacteriaceae</taxon>
        <taxon>Rathayibacter</taxon>
    </lineage>
</organism>
<dbReference type="InterPro" id="IPR036397">
    <property type="entry name" value="RNaseH_sf"/>
</dbReference>
<dbReference type="InterPro" id="IPR012337">
    <property type="entry name" value="RNaseH-like_sf"/>
</dbReference>
<feature type="region of interest" description="Disordered" evidence="1">
    <location>
        <begin position="1"/>
        <end position="28"/>
    </location>
</feature>
<dbReference type="InterPro" id="IPR050900">
    <property type="entry name" value="Transposase_IS3/IS150/IS904"/>
</dbReference>
<dbReference type="InterPro" id="IPR001584">
    <property type="entry name" value="Integrase_cat-core"/>
</dbReference>
<feature type="domain" description="Integrase catalytic" evidence="2">
    <location>
        <begin position="36"/>
        <end position="200"/>
    </location>
</feature>
<keyword evidence="5" id="KW-1185">Reference proteome</keyword>
<dbReference type="GO" id="GO:0015074">
    <property type="term" value="P:DNA integration"/>
    <property type="evidence" value="ECO:0007669"/>
    <property type="project" value="InterPro"/>
</dbReference>
<dbReference type="PROSITE" id="PS50994">
    <property type="entry name" value="INTEGRASE"/>
    <property type="match status" value="1"/>
</dbReference>
<dbReference type="KEGG" id="rtn:A6122_2184"/>
<dbReference type="AlphaFoldDB" id="A0A160KU02"/>
<dbReference type="NCBIfam" id="NF033516">
    <property type="entry name" value="transpos_IS3"/>
    <property type="match status" value="1"/>
</dbReference>